<evidence type="ECO:0000313" key="1">
    <source>
        <dbReference type="EMBL" id="KKL18055.1"/>
    </source>
</evidence>
<gene>
    <name evidence="1" type="ORF">LCGC14_2479330</name>
</gene>
<dbReference type="AlphaFoldDB" id="A0A0F9B8R9"/>
<protein>
    <submittedName>
        <fullName evidence="1">Uncharacterized protein</fullName>
    </submittedName>
</protein>
<dbReference type="EMBL" id="LAZR01039017">
    <property type="protein sequence ID" value="KKL18055.1"/>
    <property type="molecule type" value="Genomic_DNA"/>
</dbReference>
<reference evidence="1" key="1">
    <citation type="journal article" date="2015" name="Nature">
        <title>Complex archaea that bridge the gap between prokaryotes and eukaryotes.</title>
        <authorList>
            <person name="Spang A."/>
            <person name="Saw J.H."/>
            <person name="Jorgensen S.L."/>
            <person name="Zaremba-Niedzwiedzka K."/>
            <person name="Martijn J."/>
            <person name="Lind A.E."/>
            <person name="van Eijk R."/>
            <person name="Schleper C."/>
            <person name="Guy L."/>
            <person name="Ettema T.J."/>
        </authorList>
    </citation>
    <scope>NUCLEOTIDE SEQUENCE</scope>
</reference>
<accession>A0A0F9B8R9</accession>
<comment type="caution">
    <text evidence="1">The sequence shown here is derived from an EMBL/GenBank/DDBJ whole genome shotgun (WGS) entry which is preliminary data.</text>
</comment>
<organism evidence="1">
    <name type="scientific">marine sediment metagenome</name>
    <dbReference type="NCBI Taxonomy" id="412755"/>
    <lineage>
        <taxon>unclassified sequences</taxon>
        <taxon>metagenomes</taxon>
        <taxon>ecological metagenomes</taxon>
    </lineage>
</organism>
<sequence length="120" mass="14278">MNNYGKRYTEQTNSENLSEFNDAIAQLQRIGNLWEQCHYFRRRANLQQWNVLLDSVWLELIQDCDDDDEKNISGVNKEYLKNKLKRDIIYQILIKKESILRKIQKDQGKGGKKKKDDDGL</sequence>
<name>A0A0F9B8R9_9ZZZZ</name>
<proteinExistence type="predicted"/>